<feature type="signal peptide" evidence="1">
    <location>
        <begin position="1"/>
        <end position="21"/>
    </location>
</feature>
<accession>A0A5B7Y8R4</accession>
<feature type="chain" id="PRO_5022678488" evidence="1">
    <location>
        <begin position="22"/>
        <end position="115"/>
    </location>
</feature>
<dbReference type="AlphaFoldDB" id="A0A5B7Y8R4"/>
<gene>
    <name evidence="2" type="ORF">FBQ74_01320</name>
</gene>
<evidence type="ECO:0000313" key="3">
    <source>
        <dbReference type="Proteomes" id="UP000304912"/>
    </source>
</evidence>
<reference evidence="2 3" key="1">
    <citation type="submission" date="2019-04" db="EMBL/GenBank/DDBJ databases">
        <title>Salinimonas iocasae sp. nov., a halophilic bacterium isolated from the outer tube casing of tubeworms in Okinawa Trough.</title>
        <authorList>
            <person name="Zhang H."/>
            <person name="Wang H."/>
            <person name="Li C."/>
        </authorList>
    </citation>
    <scope>NUCLEOTIDE SEQUENCE [LARGE SCALE GENOMIC DNA]</scope>
    <source>
        <strain evidence="2 3">KX18D6</strain>
    </source>
</reference>
<evidence type="ECO:0000256" key="1">
    <source>
        <dbReference type="SAM" id="SignalP"/>
    </source>
</evidence>
<evidence type="ECO:0000313" key="2">
    <source>
        <dbReference type="EMBL" id="QCZ92197.1"/>
    </source>
</evidence>
<proteinExistence type="predicted"/>
<dbReference type="PROSITE" id="PS51257">
    <property type="entry name" value="PROKAR_LIPOPROTEIN"/>
    <property type="match status" value="1"/>
</dbReference>
<sequence>MALFKIAAILAILSLAGCLVANEKAFIAHKADDYQREILISLKLLSEYAYGCNEKKFGNFLAYAEHSVSAYERKVKDLEIPLYFFDEDFMNQHKKFVGKYNSDLNIAKATINNCK</sequence>
<dbReference type="RefSeq" id="WP_139754959.1">
    <property type="nucleotide sequence ID" value="NZ_CP039852.1"/>
</dbReference>
<keyword evidence="3" id="KW-1185">Reference proteome</keyword>
<keyword evidence="1" id="KW-0732">Signal</keyword>
<organism evidence="2 3">
    <name type="scientific">Salinimonas iocasae</name>
    <dbReference type="NCBI Taxonomy" id="2572577"/>
    <lineage>
        <taxon>Bacteria</taxon>
        <taxon>Pseudomonadati</taxon>
        <taxon>Pseudomonadota</taxon>
        <taxon>Gammaproteobacteria</taxon>
        <taxon>Alteromonadales</taxon>
        <taxon>Alteromonadaceae</taxon>
        <taxon>Alteromonas/Salinimonas group</taxon>
        <taxon>Salinimonas</taxon>
    </lineage>
</organism>
<dbReference type="OrthoDB" id="6267629at2"/>
<protein>
    <submittedName>
        <fullName evidence="2">Uncharacterized protein</fullName>
    </submittedName>
</protein>
<dbReference type="KEGG" id="salk:FBQ74_01320"/>
<name>A0A5B7Y8R4_9ALTE</name>
<dbReference type="EMBL" id="CP039852">
    <property type="protein sequence ID" value="QCZ92197.1"/>
    <property type="molecule type" value="Genomic_DNA"/>
</dbReference>
<dbReference type="Proteomes" id="UP000304912">
    <property type="component" value="Chromosome"/>
</dbReference>